<dbReference type="SUPFAM" id="SSF50965">
    <property type="entry name" value="Galactose oxidase, central domain"/>
    <property type="match status" value="1"/>
</dbReference>
<keyword evidence="2" id="KW-0677">Repeat</keyword>
<dbReference type="SMART" id="SM00612">
    <property type="entry name" value="Kelch"/>
    <property type="match status" value="5"/>
</dbReference>
<organism evidence="3 4">
    <name type="scientific">Actinomadura vinacea</name>
    <dbReference type="NCBI Taxonomy" id="115336"/>
    <lineage>
        <taxon>Bacteria</taxon>
        <taxon>Bacillati</taxon>
        <taxon>Actinomycetota</taxon>
        <taxon>Actinomycetes</taxon>
        <taxon>Streptosporangiales</taxon>
        <taxon>Thermomonosporaceae</taxon>
        <taxon>Actinomadura</taxon>
    </lineage>
</organism>
<proteinExistence type="predicted"/>
<reference evidence="4" key="1">
    <citation type="journal article" date="2019" name="Int. J. Syst. Evol. Microbiol.">
        <title>The Global Catalogue of Microorganisms (GCM) 10K type strain sequencing project: providing services to taxonomists for standard genome sequencing and annotation.</title>
        <authorList>
            <consortium name="The Broad Institute Genomics Platform"/>
            <consortium name="The Broad Institute Genome Sequencing Center for Infectious Disease"/>
            <person name="Wu L."/>
            <person name="Ma J."/>
        </authorList>
    </citation>
    <scope>NUCLEOTIDE SEQUENCE [LARGE SCALE GENOMIC DNA]</scope>
    <source>
        <strain evidence="4">JCM 3325</strain>
    </source>
</reference>
<evidence type="ECO:0000256" key="1">
    <source>
        <dbReference type="ARBA" id="ARBA00022441"/>
    </source>
</evidence>
<keyword evidence="4" id="KW-1185">Reference proteome</keyword>
<accession>A0ABP5WPU8</accession>
<dbReference type="InterPro" id="IPR011043">
    <property type="entry name" value="Gal_Oxase/kelch_b-propeller"/>
</dbReference>
<keyword evidence="1" id="KW-0880">Kelch repeat</keyword>
<gene>
    <name evidence="3" type="ORF">GCM10010191_53490</name>
</gene>
<dbReference type="Gene3D" id="2.130.10.80">
    <property type="entry name" value="Galactose oxidase/kelch, beta-propeller"/>
    <property type="match status" value="4"/>
</dbReference>
<dbReference type="Pfam" id="PF01344">
    <property type="entry name" value="Kelch_1"/>
    <property type="match status" value="2"/>
</dbReference>
<dbReference type="Proteomes" id="UP001501231">
    <property type="component" value="Unassembled WGS sequence"/>
</dbReference>
<sequence length="391" mass="40409">MGTGAARAARKVTAGVVPGSWSAAGELPKATWLATNTAVLLGNGNVLLAGGEDARRNAFGEAAVYDPGVNAWKPTAYLTTTRRLHTLTRLADGRVLAVGGIGGPFSLPPGELASAEIYDPATETWTPTGSMHQARWFHSATLLPDGKVLVAGGVSIRTAESYRTLNSAELFDPNTGTWSQTGPMTDVRASHPAVPLQDGRVLVAGGTVIVTRDDGAGISHCETYDPASGTWKPTGNLVTPRLGAEAVPLPDGSVLLTGGGQGIFLDYSYSPYSMSSTERYDPATGRWSAAEDMPWGLSSHRVVPLPSGKVLVVGGTDVGCVDVGYREAFIYDPAARTWSITGGLSTGRWDFAAVGLADGRVLAAGGITLGPLATASGAAVELTDTAEVFTP</sequence>
<dbReference type="PANTHER" id="PTHR24412">
    <property type="entry name" value="KELCH PROTEIN"/>
    <property type="match status" value="1"/>
</dbReference>
<evidence type="ECO:0008006" key="5">
    <source>
        <dbReference type="Google" id="ProtNLM"/>
    </source>
</evidence>
<dbReference type="RefSeq" id="WP_344592500.1">
    <property type="nucleotide sequence ID" value="NZ_BAAARW010000020.1"/>
</dbReference>
<protein>
    <recommendedName>
        <fullName evidence="5">Kelch-like protein 17</fullName>
    </recommendedName>
</protein>
<dbReference type="EMBL" id="BAAARW010000020">
    <property type="protein sequence ID" value="GAA2432774.1"/>
    <property type="molecule type" value="Genomic_DNA"/>
</dbReference>
<name>A0ABP5WPU8_9ACTN</name>
<comment type="caution">
    <text evidence="3">The sequence shown here is derived from an EMBL/GenBank/DDBJ whole genome shotgun (WGS) entry which is preliminary data.</text>
</comment>
<evidence type="ECO:0000313" key="3">
    <source>
        <dbReference type="EMBL" id="GAA2432774.1"/>
    </source>
</evidence>
<dbReference type="PANTHER" id="PTHR24412:SF489">
    <property type="entry name" value="RING FINGER DOMAIN AND KELCH REPEAT-CONTAINING PROTEIN DDB_G0271372"/>
    <property type="match status" value="1"/>
</dbReference>
<dbReference type="InterPro" id="IPR006652">
    <property type="entry name" value="Kelch_1"/>
</dbReference>
<evidence type="ECO:0000313" key="4">
    <source>
        <dbReference type="Proteomes" id="UP001501231"/>
    </source>
</evidence>
<dbReference type="InterPro" id="IPR037293">
    <property type="entry name" value="Gal_Oxidase_central_sf"/>
</dbReference>
<evidence type="ECO:0000256" key="2">
    <source>
        <dbReference type="ARBA" id="ARBA00022737"/>
    </source>
</evidence>